<keyword evidence="4" id="KW-1185">Reference proteome</keyword>
<name>A0A545ARW6_9ACTN</name>
<dbReference type="InParanoid" id="A0A545ARW6"/>
<evidence type="ECO:0000259" key="2">
    <source>
        <dbReference type="Pfam" id="PF00535"/>
    </source>
</evidence>
<proteinExistence type="predicted"/>
<dbReference type="Proteomes" id="UP000317982">
    <property type="component" value="Unassembled WGS sequence"/>
</dbReference>
<dbReference type="EMBL" id="VIRS01000010">
    <property type="protein sequence ID" value="TQS44090.1"/>
    <property type="molecule type" value="Genomic_DNA"/>
</dbReference>
<keyword evidence="3" id="KW-0808">Transferase</keyword>
<evidence type="ECO:0000313" key="4">
    <source>
        <dbReference type="Proteomes" id="UP000317982"/>
    </source>
</evidence>
<protein>
    <submittedName>
        <fullName evidence="3">Glycosyltransferase family 2 protein</fullName>
    </submittedName>
</protein>
<dbReference type="OrthoDB" id="153025at2"/>
<dbReference type="InterPro" id="IPR001173">
    <property type="entry name" value="Glyco_trans_2-like"/>
</dbReference>
<comment type="caution">
    <text evidence="3">The sequence shown here is derived from an EMBL/GenBank/DDBJ whole genome shotgun (WGS) entry which is preliminary data.</text>
</comment>
<sequence length="356" mass="39391">MIHDGDGVTASSLARLRLGVVRSPQVSVVIPTRNRPDLVVRAVRSALEQTLRDLEVIVVVDGPDPSTREALALVRDSRLRTIELEESGGAQNARNVGAQRAAGEWTAFLDDDDEWLPEKLTRQLEAAEASPYELPVVACRLYLRTPRADTVLPRRLPREGEPPSEYLTVRRGLFHGEGFIQTSTIMAPTSLLRRVPFTLGVRRAQELDWSLRCLELPGSGLVYADQPLVIWYADENRKRVSSEAPWRQSIEWLKETRQRVTPRAYAALAMSVVASMAATSRSPRVFFGLLGEAIKHGRPGVIDFVTYFQVWLLPAGLRRVLRDRAIGRPPAVGEPGVLGADTVGEPRGANGRATAR</sequence>
<dbReference type="PANTHER" id="PTHR22916:SF3">
    <property type="entry name" value="UDP-GLCNAC:BETAGAL BETA-1,3-N-ACETYLGLUCOSAMINYLTRANSFERASE-LIKE PROTEIN 1"/>
    <property type="match status" value="1"/>
</dbReference>
<dbReference type="GO" id="GO:0016758">
    <property type="term" value="F:hexosyltransferase activity"/>
    <property type="evidence" value="ECO:0007669"/>
    <property type="project" value="UniProtKB-ARBA"/>
</dbReference>
<dbReference type="Gene3D" id="3.90.550.10">
    <property type="entry name" value="Spore Coat Polysaccharide Biosynthesis Protein SpsA, Chain A"/>
    <property type="match status" value="1"/>
</dbReference>
<dbReference type="CDD" id="cd00761">
    <property type="entry name" value="Glyco_tranf_GTA_type"/>
    <property type="match status" value="1"/>
</dbReference>
<gene>
    <name evidence="3" type="ORF">FL583_16735</name>
</gene>
<organism evidence="3 4">
    <name type="scientific">Cryptosporangium phraense</name>
    <dbReference type="NCBI Taxonomy" id="2593070"/>
    <lineage>
        <taxon>Bacteria</taxon>
        <taxon>Bacillati</taxon>
        <taxon>Actinomycetota</taxon>
        <taxon>Actinomycetes</taxon>
        <taxon>Cryptosporangiales</taxon>
        <taxon>Cryptosporangiaceae</taxon>
        <taxon>Cryptosporangium</taxon>
    </lineage>
</organism>
<feature type="region of interest" description="Disordered" evidence="1">
    <location>
        <begin position="335"/>
        <end position="356"/>
    </location>
</feature>
<dbReference type="Pfam" id="PF00535">
    <property type="entry name" value="Glycos_transf_2"/>
    <property type="match status" value="1"/>
</dbReference>
<evidence type="ECO:0000256" key="1">
    <source>
        <dbReference type="SAM" id="MobiDB-lite"/>
    </source>
</evidence>
<dbReference type="PANTHER" id="PTHR22916">
    <property type="entry name" value="GLYCOSYLTRANSFERASE"/>
    <property type="match status" value="1"/>
</dbReference>
<feature type="domain" description="Glycosyltransferase 2-like" evidence="2">
    <location>
        <begin position="27"/>
        <end position="154"/>
    </location>
</feature>
<dbReference type="AlphaFoldDB" id="A0A545ARW6"/>
<evidence type="ECO:0000313" key="3">
    <source>
        <dbReference type="EMBL" id="TQS44090.1"/>
    </source>
</evidence>
<dbReference type="SUPFAM" id="SSF53448">
    <property type="entry name" value="Nucleotide-diphospho-sugar transferases"/>
    <property type="match status" value="1"/>
</dbReference>
<dbReference type="InterPro" id="IPR029044">
    <property type="entry name" value="Nucleotide-diphossugar_trans"/>
</dbReference>
<reference evidence="3 4" key="1">
    <citation type="submission" date="2019-07" db="EMBL/GenBank/DDBJ databases">
        <title>Cryptosporangium phraense sp. nov., isolated from plant litter.</title>
        <authorList>
            <person name="Suriyachadkun C."/>
        </authorList>
    </citation>
    <scope>NUCLEOTIDE SEQUENCE [LARGE SCALE GENOMIC DNA]</scope>
    <source>
        <strain evidence="3 4">A-T 5661</strain>
    </source>
</reference>
<accession>A0A545ARW6</accession>